<accession>A0A8J2L1X1</accession>
<comment type="caution">
    <text evidence="1">The sequence shown here is derived from an EMBL/GenBank/DDBJ whole genome shotgun (WGS) entry which is preliminary data.</text>
</comment>
<proteinExistence type="predicted"/>
<organism evidence="1 2">
    <name type="scientific">Allacma fusca</name>
    <dbReference type="NCBI Taxonomy" id="39272"/>
    <lineage>
        <taxon>Eukaryota</taxon>
        <taxon>Metazoa</taxon>
        <taxon>Ecdysozoa</taxon>
        <taxon>Arthropoda</taxon>
        <taxon>Hexapoda</taxon>
        <taxon>Collembola</taxon>
        <taxon>Symphypleona</taxon>
        <taxon>Sminthuridae</taxon>
        <taxon>Allacma</taxon>
    </lineage>
</organism>
<keyword evidence="2" id="KW-1185">Reference proteome</keyword>
<dbReference type="EMBL" id="CAJVCH010303752">
    <property type="protein sequence ID" value="CAG7785779.1"/>
    <property type="molecule type" value="Genomic_DNA"/>
</dbReference>
<dbReference type="Proteomes" id="UP000708208">
    <property type="component" value="Unassembled WGS sequence"/>
</dbReference>
<feature type="non-terminal residue" evidence="1">
    <location>
        <position position="71"/>
    </location>
</feature>
<protein>
    <submittedName>
        <fullName evidence="1">Uncharacterized protein</fullName>
    </submittedName>
</protein>
<evidence type="ECO:0000313" key="1">
    <source>
        <dbReference type="EMBL" id="CAG7785779.1"/>
    </source>
</evidence>
<sequence length="71" mass="8312">MHQIRSISRRARTLPKRLLERTFCLIRGDTDVEADEKSLHCIKSPSKYNDEPVHVCIDDPKIFESILNFLD</sequence>
<reference evidence="1" key="1">
    <citation type="submission" date="2021-06" db="EMBL/GenBank/DDBJ databases">
        <authorList>
            <person name="Hodson N. C."/>
            <person name="Mongue J. A."/>
            <person name="Jaron S. K."/>
        </authorList>
    </citation>
    <scope>NUCLEOTIDE SEQUENCE</scope>
</reference>
<dbReference type="AlphaFoldDB" id="A0A8J2L1X1"/>
<evidence type="ECO:0000313" key="2">
    <source>
        <dbReference type="Proteomes" id="UP000708208"/>
    </source>
</evidence>
<gene>
    <name evidence="1" type="ORF">AFUS01_LOCUS24384</name>
</gene>
<name>A0A8J2L1X1_9HEXA</name>